<dbReference type="SUPFAM" id="SSF69322">
    <property type="entry name" value="Tricorn protease domain 2"/>
    <property type="match status" value="1"/>
</dbReference>
<dbReference type="Gene3D" id="2.130.10.10">
    <property type="entry name" value="YVTN repeat-like/Quinoprotein amine dehydrogenase"/>
    <property type="match status" value="2"/>
</dbReference>
<feature type="coiled-coil region" evidence="2">
    <location>
        <begin position="24"/>
        <end position="51"/>
    </location>
</feature>
<dbReference type="STRING" id="1213859.L2G159"/>
<organism evidence="4">
    <name type="scientific">Colletotrichum fructicola (strain Nara gc5)</name>
    <name type="common">Anthracnose fungus</name>
    <name type="synonym">Colletotrichum gloeosporioides (strain Nara gc5)</name>
    <dbReference type="NCBI Taxonomy" id="1213859"/>
    <lineage>
        <taxon>Eukaryota</taxon>
        <taxon>Fungi</taxon>
        <taxon>Dikarya</taxon>
        <taxon>Ascomycota</taxon>
        <taxon>Pezizomycotina</taxon>
        <taxon>Sordariomycetes</taxon>
        <taxon>Hypocreomycetidae</taxon>
        <taxon>Glomerellales</taxon>
        <taxon>Glomerellaceae</taxon>
        <taxon>Colletotrichum</taxon>
        <taxon>Colletotrichum gloeosporioides species complex</taxon>
    </lineage>
</organism>
<dbReference type="PROSITE" id="PS50837">
    <property type="entry name" value="NACHT"/>
    <property type="match status" value="1"/>
</dbReference>
<dbReference type="Pfam" id="PF24883">
    <property type="entry name" value="NPHP3_N"/>
    <property type="match status" value="1"/>
</dbReference>
<sequence>MEAVGVLANVIAVVDLSVKLEIVCGEYISKARNAKEDIRKLKEESDALARIVGQIQDLLGDKSTEKNHRRQLNASAMFRQDVERCEKMLLELTERLDPGKNPSRMRMIGKSLKWPLTSTEVSQNIDSLRHWRDSFLAALQVDPMHLALQREDIQDIKSLPSAPGAAFDSYDNESTRVCHHDTRKDLLRDVLEWADDPDGRCIFWLRGPAGTGKSTISKTVAQMFADRGQLAASFFFNRTREGRNTAKLFVTTVARQIAGRVPTLKNLILRAINEDQDLPDKSLEAQFSKLILEPLSRVELSGVTFPTLILVVDALDECGFEHRSQVDESLESSRLIIKILSKLATVCNIDARIFLTSRPEVPIRLGFLEDVPTGSHQDVALHDIPEPIIEHDIRAFIESELGAIRVSHAIDQDWPGDDVVTRLVKASVPLFIYASTICKFIDDRRRRFRPQAQLEKALRQSEGFRAGVEITYRPILDQLVEDLEEIERKELLTRFRKVVGAIILLADPLSITSLEELLGIENDEIRYLLNSLHSVLDVPEDDQPEHSVRLLHLSLREYLLQPHSSGDQTFWVDQKSTHKDLFACCLQVMGDQSGFGLRNDLCRLDDPGVRRDEIPRERIYQHIPRSLEYACRYWVMHLRESGGGIHVRDAHEFLTRYLLYWFEAMSWMNLLHQAPRDLLTLEDMFSSQGSRMQSEALPLLRDARRFLAENEHGISLAPYQVYVSALIFAPKASLVKQKFRCEIPGWIVKLPEVAEDWDLTSRTLHQYTSFVENVVWSRDGQYIAIATHDEIDIWNATSGVLLERNDDIQKHSSCITFTNRGMLIIGYRFDGIILWDWMAGLETTLAVGNGLSQVLLVSAATTGNVACVRSDGNVYLMSETFDIIHTWYTCWQPSTGDTKETNLNYRLHLLDRVHFTHNGKIMVIIDNEQSNSIHVYDAESGALIQSLSAPEGQVFFEVTASDEGLLLATVGSDSPVEDQLDWDDVIMEVFIWDLNGTNASSSPSSPHIINSVPCKRPKINQHGLLAYTGEYSYLKIWNILKDPPELVHILDYGTRVSFSPDGQHIIADFEPVKIIHTSILGFVKHAPLCTTNRADKVDMSRQSLSPDGLRLAVVSSHGKVTLWHTGNENHKTGSEVAIIDTPWEVPIKPTIRLYYSP</sequence>
<dbReference type="SUPFAM" id="SSF52540">
    <property type="entry name" value="P-loop containing nucleoside triphosphate hydrolases"/>
    <property type="match status" value="1"/>
</dbReference>
<dbReference type="InterPro" id="IPR027417">
    <property type="entry name" value="P-loop_NTPase"/>
</dbReference>
<keyword evidence="2" id="KW-0175">Coiled coil</keyword>
<dbReference type="AlphaFoldDB" id="L2G159"/>
<protein>
    <submittedName>
        <fullName evidence="4">Vegetative incompatibility protein het-e-1</fullName>
    </submittedName>
</protein>
<dbReference type="PANTHER" id="PTHR10039">
    <property type="entry name" value="AMELOGENIN"/>
    <property type="match status" value="1"/>
</dbReference>
<evidence type="ECO:0000259" key="3">
    <source>
        <dbReference type="PROSITE" id="PS50837"/>
    </source>
</evidence>
<evidence type="ECO:0000256" key="2">
    <source>
        <dbReference type="SAM" id="Coils"/>
    </source>
</evidence>
<reference evidence="4" key="1">
    <citation type="submission" date="2012-08" db="EMBL/GenBank/DDBJ databases">
        <title>Genome analysis of Colletotrichum orbiculare and Colletotrichum fructicola.</title>
        <authorList>
            <person name="Gan P.H.P."/>
            <person name="Ikeda K."/>
            <person name="Irieda H."/>
            <person name="Narusaka M."/>
            <person name="O'Connell R.J."/>
            <person name="Narusaka Y."/>
            <person name="Takano Y."/>
            <person name="Kubo Y."/>
            <person name="Shirasu K."/>
        </authorList>
    </citation>
    <scope>NUCLEOTIDE SEQUENCE</scope>
    <source>
        <strain evidence="4">Nara gc5</strain>
    </source>
</reference>
<dbReference type="InterPro" id="IPR007111">
    <property type="entry name" value="NACHT_NTPase"/>
</dbReference>
<dbReference type="EMBL" id="KB020710">
    <property type="protein sequence ID" value="ELA32332.1"/>
    <property type="molecule type" value="Genomic_DNA"/>
</dbReference>
<dbReference type="HOGENOM" id="CLU_000288_6_16_1"/>
<dbReference type="PANTHER" id="PTHR10039:SF17">
    <property type="entry name" value="FUNGAL STAND N-TERMINAL GOODBYE DOMAIN-CONTAINING PROTEIN-RELATED"/>
    <property type="match status" value="1"/>
</dbReference>
<dbReference type="Gene3D" id="3.40.50.300">
    <property type="entry name" value="P-loop containing nucleotide triphosphate hydrolases"/>
    <property type="match status" value="1"/>
</dbReference>
<feature type="domain" description="NACHT" evidence="3">
    <location>
        <begin position="201"/>
        <end position="359"/>
    </location>
</feature>
<accession>L2G159</accession>
<keyword evidence="1" id="KW-0677">Repeat</keyword>
<dbReference type="InterPro" id="IPR015943">
    <property type="entry name" value="WD40/YVTN_repeat-like_dom_sf"/>
</dbReference>
<dbReference type="InterPro" id="IPR056884">
    <property type="entry name" value="NPHP3-like_N"/>
</dbReference>
<gene>
    <name evidence="4" type="ORF">CGGC5_7568</name>
</gene>
<evidence type="ECO:0000256" key="1">
    <source>
        <dbReference type="ARBA" id="ARBA00022737"/>
    </source>
</evidence>
<name>L2G159_COLFN</name>
<evidence type="ECO:0000313" key="4">
    <source>
        <dbReference type="EMBL" id="ELA32332.1"/>
    </source>
</evidence>
<proteinExistence type="predicted"/>